<evidence type="ECO:0008006" key="4">
    <source>
        <dbReference type="Google" id="ProtNLM"/>
    </source>
</evidence>
<feature type="transmembrane region" description="Helical" evidence="1">
    <location>
        <begin position="151"/>
        <end position="173"/>
    </location>
</feature>
<feature type="transmembrane region" description="Helical" evidence="1">
    <location>
        <begin position="178"/>
        <end position="194"/>
    </location>
</feature>
<feature type="transmembrane region" description="Helical" evidence="1">
    <location>
        <begin position="65"/>
        <end position="88"/>
    </location>
</feature>
<keyword evidence="1" id="KW-0812">Transmembrane</keyword>
<proteinExistence type="predicted"/>
<name>A0A1Q5ZSQ8_9SPHI</name>
<evidence type="ECO:0000256" key="1">
    <source>
        <dbReference type="SAM" id="Phobius"/>
    </source>
</evidence>
<comment type="caution">
    <text evidence="2">The sequence shown here is derived from an EMBL/GenBank/DDBJ whole genome shotgun (WGS) entry which is preliminary data.</text>
</comment>
<dbReference type="EMBL" id="MPPL01000001">
    <property type="protein sequence ID" value="OKS84777.1"/>
    <property type="molecule type" value="Genomic_DNA"/>
</dbReference>
<feature type="transmembrane region" description="Helical" evidence="1">
    <location>
        <begin position="200"/>
        <end position="219"/>
    </location>
</feature>
<dbReference type="OrthoDB" id="4937429at2"/>
<keyword evidence="3" id="KW-1185">Reference proteome</keyword>
<dbReference type="AlphaFoldDB" id="A0A1Q5ZSQ8"/>
<sequence>MQSSTFSLRSILAVLLVLFPVLMMLAFAIHFGSLHAFFDFRLSRKTYNSGGLFDALVSGRGHGFIMAHSVAFLTVPLFMITTGVLSWFLYLQKPLLAFTGAAIGLIGCTALAAVFGAWLSFSGIQGLDQQYYAGARQGFIQLVQMKGMLKFITLTSYLSFIGLGILAAGLAWVKQFNLLNMLCIIIGVILFVTFMDMDNWMFIGSIFLLIGFVPVSRRLKNGNDK</sequence>
<gene>
    <name evidence="2" type="ORF">RG47T_0210</name>
</gene>
<accession>A0A1Q5ZSQ8</accession>
<dbReference type="RefSeq" id="WP_074487478.1">
    <property type="nucleotide sequence ID" value="NZ_FPAM01000008.1"/>
</dbReference>
<protein>
    <recommendedName>
        <fullName evidence="4">DUF4386 domain-containing protein</fullName>
    </recommendedName>
</protein>
<keyword evidence="1" id="KW-0472">Membrane</keyword>
<dbReference type="STRING" id="1302689.RG47T_0210"/>
<reference evidence="2 3" key="1">
    <citation type="submission" date="2016-11" db="EMBL/GenBank/DDBJ databases">
        <title>Whole Genome Sequencing of Mucilaginibacter polytrichastri RG4-7(T) isolated from the moss sample.</title>
        <authorList>
            <person name="Li Y."/>
        </authorList>
    </citation>
    <scope>NUCLEOTIDE SEQUENCE [LARGE SCALE GENOMIC DNA]</scope>
    <source>
        <strain evidence="2 3">RG4-7</strain>
    </source>
</reference>
<feature type="transmembrane region" description="Helical" evidence="1">
    <location>
        <begin position="95"/>
        <end position="121"/>
    </location>
</feature>
<evidence type="ECO:0000313" key="3">
    <source>
        <dbReference type="Proteomes" id="UP000186720"/>
    </source>
</evidence>
<keyword evidence="1" id="KW-1133">Transmembrane helix</keyword>
<feature type="transmembrane region" description="Helical" evidence="1">
    <location>
        <begin position="12"/>
        <end position="38"/>
    </location>
</feature>
<dbReference type="Proteomes" id="UP000186720">
    <property type="component" value="Unassembled WGS sequence"/>
</dbReference>
<organism evidence="2 3">
    <name type="scientific">Mucilaginibacter polytrichastri</name>
    <dbReference type="NCBI Taxonomy" id="1302689"/>
    <lineage>
        <taxon>Bacteria</taxon>
        <taxon>Pseudomonadati</taxon>
        <taxon>Bacteroidota</taxon>
        <taxon>Sphingobacteriia</taxon>
        <taxon>Sphingobacteriales</taxon>
        <taxon>Sphingobacteriaceae</taxon>
        <taxon>Mucilaginibacter</taxon>
    </lineage>
</organism>
<evidence type="ECO:0000313" key="2">
    <source>
        <dbReference type="EMBL" id="OKS84777.1"/>
    </source>
</evidence>